<feature type="binding site" evidence="8">
    <location>
        <position position="29"/>
    </location>
    <ligand>
        <name>ATP</name>
        <dbReference type="ChEBI" id="CHEBI:30616"/>
    </ligand>
</feature>
<evidence type="ECO:0000313" key="11">
    <source>
        <dbReference type="Proteomes" id="UP000254069"/>
    </source>
</evidence>
<dbReference type="InterPro" id="IPR001048">
    <property type="entry name" value="Asp/Glu/Uridylate_kinase"/>
</dbReference>
<dbReference type="HAMAP" id="MF_00456">
    <property type="entry name" value="ProB"/>
    <property type="match status" value="1"/>
</dbReference>
<dbReference type="CDD" id="cd21157">
    <property type="entry name" value="PUA_G5K"/>
    <property type="match status" value="1"/>
</dbReference>
<dbReference type="Pfam" id="PF01472">
    <property type="entry name" value="PUA"/>
    <property type="match status" value="1"/>
</dbReference>
<dbReference type="GO" id="GO:0004349">
    <property type="term" value="F:glutamate 5-kinase activity"/>
    <property type="evidence" value="ECO:0007669"/>
    <property type="project" value="UniProtKB-UniRule"/>
</dbReference>
<comment type="pathway">
    <text evidence="8">Amino-acid biosynthesis; L-proline biosynthesis; L-glutamate 5-semialdehyde from L-glutamate: step 1/2.</text>
</comment>
<evidence type="ECO:0000256" key="6">
    <source>
        <dbReference type="ARBA" id="ARBA00022777"/>
    </source>
</evidence>
<organism evidence="10 11">
    <name type="scientific">Shewanella algae</name>
    <dbReference type="NCBI Taxonomy" id="38313"/>
    <lineage>
        <taxon>Bacteria</taxon>
        <taxon>Pseudomonadati</taxon>
        <taxon>Pseudomonadota</taxon>
        <taxon>Gammaproteobacteria</taxon>
        <taxon>Alteromonadales</taxon>
        <taxon>Shewanellaceae</taxon>
        <taxon>Shewanella</taxon>
    </lineage>
</organism>
<dbReference type="PANTHER" id="PTHR43654">
    <property type="entry name" value="GLUTAMATE 5-KINASE"/>
    <property type="match status" value="1"/>
</dbReference>
<keyword evidence="4 8" id="KW-0808">Transferase</keyword>
<dbReference type="PIRSF" id="PIRSF000729">
    <property type="entry name" value="GK"/>
    <property type="match status" value="1"/>
</dbReference>
<dbReference type="PANTHER" id="PTHR43654:SF1">
    <property type="entry name" value="ISOPENTENYL PHOSPHATE KINASE"/>
    <property type="match status" value="1"/>
</dbReference>
<dbReference type="InterPro" id="IPR011529">
    <property type="entry name" value="Glu_5kinase"/>
</dbReference>
<evidence type="ECO:0000313" key="10">
    <source>
        <dbReference type="EMBL" id="SUI49748.1"/>
    </source>
</evidence>
<feature type="domain" description="PUA" evidence="9">
    <location>
        <begin position="296"/>
        <end position="379"/>
    </location>
</feature>
<dbReference type="GO" id="GO:0005524">
    <property type="term" value="F:ATP binding"/>
    <property type="evidence" value="ECO:0007669"/>
    <property type="project" value="UniProtKB-KW"/>
</dbReference>
<dbReference type="InterPro" id="IPR036974">
    <property type="entry name" value="PUA_sf"/>
</dbReference>
<evidence type="ECO:0000256" key="2">
    <source>
        <dbReference type="ARBA" id="ARBA00022605"/>
    </source>
</evidence>
<evidence type="ECO:0000256" key="7">
    <source>
        <dbReference type="ARBA" id="ARBA00022840"/>
    </source>
</evidence>
<evidence type="ECO:0000256" key="4">
    <source>
        <dbReference type="ARBA" id="ARBA00022679"/>
    </source>
</evidence>
<dbReference type="PRINTS" id="PR00474">
    <property type="entry name" value="GLU5KINASE"/>
</dbReference>
<feature type="binding site" evidence="8">
    <location>
        <position position="156"/>
    </location>
    <ligand>
        <name>substrate</name>
    </ligand>
</feature>
<feature type="binding site" evidence="8">
    <location>
        <begin position="230"/>
        <end position="236"/>
    </location>
    <ligand>
        <name>ATP</name>
        <dbReference type="ChEBI" id="CHEBI:30616"/>
    </ligand>
</feature>
<accession>A0A379YST4</accession>
<dbReference type="SMART" id="SM00359">
    <property type="entry name" value="PUA"/>
    <property type="match status" value="1"/>
</dbReference>
<dbReference type="InterPro" id="IPR002478">
    <property type="entry name" value="PUA"/>
</dbReference>
<keyword evidence="6 8" id="KW-0418">Kinase</keyword>
<evidence type="ECO:0000256" key="1">
    <source>
        <dbReference type="ARBA" id="ARBA00022490"/>
    </source>
</evidence>
<dbReference type="Proteomes" id="UP000254069">
    <property type="component" value="Unassembled WGS sequence"/>
</dbReference>
<dbReference type="Gene3D" id="2.30.130.10">
    <property type="entry name" value="PUA domain"/>
    <property type="match status" value="1"/>
</dbReference>
<evidence type="ECO:0000256" key="5">
    <source>
        <dbReference type="ARBA" id="ARBA00022741"/>
    </source>
</evidence>
<dbReference type="Gene3D" id="3.40.1160.10">
    <property type="entry name" value="Acetylglutamate kinase-like"/>
    <property type="match status" value="2"/>
</dbReference>
<comment type="similarity">
    <text evidence="8">Belongs to the glutamate 5-kinase family.</text>
</comment>
<dbReference type="SUPFAM" id="SSF88697">
    <property type="entry name" value="PUA domain-like"/>
    <property type="match status" value="1"/>
</dbReference>
<comment type="subcellular location">
    <subcellularLocation>
        <location evidence="8">Cytoplasm</location>
    </subcellularLocation>
</comment>
<dbReference type="InterPro" id="IPR001057">
    <property type="entry name" value="Glu/AcGlu_kinase"/>
</dbReference>
<keyword evidence="3 8" id="KW-0641">Proline biosynthesis</keyword>
<dbReference type="EC" id="2.7.2.11" evidence="8"/>
<sequence>MGIRFIPDFFKQIQVMNLSDTRYRRVVVKLGTSVLTSGSKRLDKAHMVELARQMATLMRAGIEVVLCTSGAIAAGREHLMYPELPDTMANKQLLAAVGQSQLILAWAQLFSIYGLHVGQLLLTRADLHDRERYLNARDTLNALLKQNIIPIINENDAVATNEIKVGDNDNLSARAALLCDADLLILLTDQKGLFDADPRHNPNAHLISEVANIDDSLRQLAGGSVSGLGTGGMATKLEAADIARRAGIEVVIASGHHPDAIEKIAAGESVGTHFCAIETPLESRKQWILAGPKAKGKLTLDEGAVRAVTEKGRSLLPKGIIAVEGEFERGATVQLLDPNGRKLARGICRYSAVALKRIAGQHSDNIESLLGYDYGDAIVHRNDMVVL</sequence>
<feature type="binding site" evidence="8">
    <location>
        <position position="69"/>
    </location>
    <ligand>
        <name>substrate</name>
    </ligand>
</feature>
<dbReference type="GO" id="GO:0003723">
    <property type="term" value="F:RNA binding"/>
    <property type="evidence" value="ECO:0007669"/>
    <property type="project" value="InterPro"/>
</dbReference>
<dbReference type="CDD" id="cd04242">
    <property type="entry name" value="AAK_G5K_ProB"/>
    <property type="match status" value="1"/>
</dbReference>
<dbReference type="Pfam" id="PF00696">
    <property type="entry name" value="AA_kinase"/>
    <property type="match status" value="1"/>
</dbReference>
<dbReference type="EMBL" id="UGYO01000001">
    <property type="protein sequence ID" value="SUI49748.1"/>
    <property type="molecule type" value="Genomic_DNA"/>
</dbReference>
<dbReference type="PROSITE" id="PS00902">
    <property type="entry name" value="GLUTAMATE_5_KINASE"/>
    <property type="match status" value="1"/>
</dbReference>
<dbReference type="InterPro" id="IPR015947">
    <property type="entry name" value="PUA-like_sf"/>
</dbReference>
<comment type="function">
    <text evidence="8">Catalyzes the transfer of a phosphate group to glutamate to form L-glutamate 5-phosphate.</text>
</comment>
<keyword evidence="2 8" id="KW-0028">Amino-acid biosynthesis</keyword>
<dbReference type="PROSITE" id="PS50890">
    <property type="entry name" value="PUA"/>
    <property type="match status" value="1"/>
</dbReference>
<dbReference type="AlphaFoldDB" id="A0A379YST4"/>
<name>A0A379YST4_9GAMM</name>
<dbReference type="InterPro" id="IPR005715">
    <property type="entry name" value="Glu_5kinase/COase_Synthase"/>
</dbReference>
<keyword evidence="7 8" id="KW-0067">ATP-binding</keyword>
<reference evidence="10 11" key="1">
    <citation type="submission" date="2018-06" db="EMBL/GenBank/DDBJ databases">
        <authorList>
            <consortium name="Pathogen Informatics"/>
            <person name="Doyle S."/>
        </authorList>
    </citation>
    <scope>NUCLEOTIDE SEQUENCE [LARGE SCALE GENOMIC DNA]</scope>
    <source>
        <strain evidence="10 11">NCTC10738</strain>
    </source>
</reference>
<gene>
    <name evidence="10" type="primary">proB_1</name>
    <name evidence="8" type="synonym">proB</name>
    <name evidence="10" type="ORF">NCTC10738_00488</name>
</gene>
<feature type="binding site" evidence="8">
    <location>
        <position position="168"/>
    </location>
    <ligand>
        <name>substrate</name>
    </ligand>
</feature>
<evidence type="ECO:0000259" key="9">
    <source>
        <dbReference type="SMART" id="SM00359"/>
    </source>
</evidence>
<dbReference type="InterPro" id="IPR019797">
    <property type="entry name" value="Glutamate_5-kinase_CS"/>
</dbReference>
<dbReference type="GO" id="GO:0005829">
    <property type="term" value="C:cytosol"/>
    <property type="evidence" value="ECO:0007669"/>
    <property type="project" value="TreeGrafter"/>
</dbReference>
<feature type="binding site" evidence="8">
    <location>
        <begin position="188"/>
        <end position="189"/>
    </location>
    <ligand>
        <name>ATP</name>
        <dbReference type="ChEBI" id="CHEBI:30616"/>
    </ligand>
</feature>
<keyword evidence="5 8" id="KW-0547">Nucleotide-binding</keyword>
<dbReference type="InterPro" id="IPR041739">
    <property type="entry name" value="G5K_ProB"/>
</dbReference>
<evidence type="ECO:0000256" key="3">
    <source>
        <dbReference type="ARBA" id="ARBA00022650"/>
    </source>
</evidence>
<proteinExistence type="inferred from homology"/>
<dbReference type="UniPathway" id="UPA00098">
    <property type="reaction ID" value="UER00359"/>
</dbReference>
<evidence type="ECO:0000256" key="8">
    <source>
        <dbReference type="HAMAP-Rule" id="MF_00456"/>
    </source>
</evidence>
<protein>
    <recommendedName>
        <fullName evidence="8">Glutamate 5-kinase</fullName>
        <ecNumber evidence="8">2.7.2.11</ecNumber>
    </recommendedName>
    <alternativeName>
        <fullName evidence="8">Gamma-glutamyl kinase</fullName>
        <shortName evidence="8">GK</shortName>
    </alternativeName>
</protein>
<keyword evidence="11" id="KW-1185">Reference proteome</keyword>
<dbReference type="SUPFAM" id="SSF53633">
    <property type="entry name" value="Carbamate kinase-like"/>
    <property type="match status" value="1"/>
</dbReference>
<dbReference type="FunFam" id="3.40.1160.10:FF:000006">
    <property type="entry name" value="Glutamate 5-kinase"/>
    <property type="match status" value="1"/>
</dbReference>
<dbReference type="FunFam" id="2.30.130.10:FF:000003">
    <property type="entry name" value="Glutamate 5-kinase"/>
    <property type="match status" value="1"/>
</dbReference>
<comment type="catalytic activity">
    <reaction evidence="8">
        <text>L-glutamate + ATP = L-glutamyl 5-phosphate + ADP</text>
        <dbReference type="Rhea" id="RHEA:14877"/>
        <dbReference type="ChEBI" id="CHEBI:29985"/>
        <dbReference type="ChEBI" id="CHEBI:30616"/>
        <dbReference type="ChEBI" id="CHEBI:58274"/>
        <dbReference type="ChEBI" id="CHEBI:456216"/>
        <dbReference type="EC" id="2.7.2.11"/>
    </reaction>
</comment>
<dbReference type="InterPro" id="IPR036393">
    <property type="entry name" value="AceGlu_kinase-like_sf"/>
</dbReference>
<dbReference type="NCBIfam" id="TIGR01027">
    <property type="entry name" value="proB"/>
    <property type="match status" value="1"/>
</dbReference>
<dbReference type="GO" id="GO:0055129">
    <property type="term" value="P:L-proline biosynthetic process"/>
    <property type="evidence" value="ECO:0007669"/>
    <property type="project" value="UniProtKB-UniRule"/>
</dbReference>
<keyword evidence="1 8" id="KW-0963">Cytoplasm</keyword>